<feature type="chain" id="PRO_5026135935" evidence="1">
    <location>
        <begin position="22"/>
        <end position="171"/>
    </location>
</feature>
<gene>
    <name evidence="2" type="ORF">CRECT_2384</name>
</gene>
<keyword evidence="1" id="KW-0732">Signal</keyword>
<evidence type="ECO:0000313" key="3">
    <source>
        <dbReference type="Proteomes" id="UP000502377"/>
    </source>
</evidence>
<evidence type="ECO:0000313" key="2">
    <source>
        <dbReference type="EMBL" id="QCD47966.1"/>
    </source>
</evidence>
<organism evidence="2 3">
    <name type="scientific">Campylobacter rectus</name>
    <name type="common">Wolinella recta</name>
    <dbReference type="NCBI Taxonomy" id="203"/>
    <lineage>
        <taxon>Bacteria</taxon>
        <taxon>Pseudomonadati</taxon>
        <taxon>Campylobacterota</taxon>
        <taxon>Epsilonproteobacteria</taxon>
        <taxon>Campylobacterales</taxon>
        <taxon>Campylobacteraceae</taxon>
        <taxon>Campylobacter</taxon>
    </lineage>
</organism>
<sequence>MKNTIKSLMVLCLLLPLSLFADNCKKHFPELYVDKQDIIQNRMFYFHEECKNKKDQVACECFDNTFSEIEKKCNAGEAKSCYNLYLVNISNENKLDFLKYAKKACDSEINPENLESAVEACGAVATVYLLKYRSEIVIELKNKYKDTTIQYLNKLCKITKKDCDEMKKNLF</sequence>
<protein>
    <submittedName>
        <fullName evidence="2">Uncharacterized protein</fullName>
    </submittedName>
</protein>
<reference evidence="2 3" key="1">
    <citation type="submission" date="2016-07" db="EMBL/GenBank/DDBJ databases">
        <title>Comparative genomics of the Campylobacter concisus group.</title>
        <authorList>
            <person name="Miller W.G."/>
            <person name="Yee E."/>
            <person name="Chapman M.H."/>
            <person name="Huynh S."/>
            <person name="Bono J.L."/>
            <person name="On S.L.W."/>
            <person name="StLeger J."/>
            <person name="Foster G."/>
            <person name="Parker C.T."/>
        </authorList>
    </citation>
    <scope>NUCLEOTIDE SEQUENCE [LARGE SCALE GENOMIC DNA]</scope>
    <source>
        <strain evidence="2 3">ATCC 33238</strain>
    </source>
</reference>
<dbReference type="AlphaFoldDB" id="A0A6G5QR87"/>
<name>A0A6G5QR87_CAMRE</name>
<dbReference type="RefSeq" id="WP_157752364.1">
    <property type="nucleotide sequence ID" value="NZ_CP012543.1"/>
</dbReference>
<feature type="signal peptide" evidence="1">
    <location>
        <begin position="1"/>
        <end position="21"/>
    </location>
</feature>
<proteinExistence type="predicted"/>
<dbReference type="Proteomes" id="UP000502377">
    <property type="component" value="Chromosome"/>
</dbReference>
<evidence type="ECO:0000256" key="1">
    <source>
        <dbReference type="SAM" id="SignalP"/>
    </source>
</evidence>
<dbReference type="KEGG" id="crx:CRECT_2384"/>
<accession>A0A6G5QR87</accession>
<dbReference type="EMBL" id="CP012543">
    <property type="protein sequence ID" value="QCD47966.1"/>
    <property type="molecule type" value="Genomic_DNA"/>
</dbReference>